<dbReference type="GO" id="GO:0008270">
    <property type="term" value="F:zinc ion binding"/>
    <property type="evidence" value="ECO:0007669"/>
    <property type="project" value="UniProtKB-KW"/>
</dbReference>
<sequence length="525" mass="56897">MKEALAEINLSIAHSNMDVTRFSMQSNNFNLSSEGRSLKKPEKPLPCPRCNSTDTKFCYYNNYNVNQPRHFCKGCQRYWTAGGTLRNVAIGAGRRKRKHCPFDSESNSEVSSVECNQAKEPSTPRRASNGCGSAGGMTGLKASNIPASDAVDRKPQCLSFGANTPLLENLAVSKVQDNATNAFMRAKRSLISQYNSGTLCSAHDRSDTRIFHDFLQSKHDVTVGEKYTGPHFSSSPYDMTNDLKLEIPRVQANMQKHNLFDIGSKFALATPSDESGCSSSLTTQAPSMDVCVNDIKSDITDSEVSKSGNGSRVPSASGSLQPPFFGSCKKEGGSATSSFSESNVRDGDSIVPSLQLKGHSGNPESGTSWQTLSMPSSLYTGGEMPLFWGVPWGPTSSAVDAAKAALVSDNTELPRPYGASSMVLSQRTKPPLDAALAHESYTKDNASSEMHLWAPKSLRIKDVNEAARNSIWLTLGIREKQGSTVLEQARKAIQHNANEVNVVAIQSQCRNPAALSKSMTFHERS</sequence>
<comment type="caution">
    <text evidence="10">The sequence shown here is derived from an EMBL/GenBank/DDBJ whole genome shotgun (WGS) entry which is preliminary data.</text>
</comment>
<accession>A0A8T2SDM6</accession>
<keyword evidence="7" id="KW-0539">Nucleus</keyword>
<organism evidence="10 11">
    <name type="scientific">Ceratopteris richardii</name>
    <name type="common">Triangle waterfern</name>
    <dbReference type="NCBI Taxonomy" id="49495"/>
    <lineage>
        <taxon>Eukaryota</taxon>
        <taxon>Viridiplantae</taxon>
        <taxon>Streptophyta</taxon>
        <taxon>Embryophyta</taxon>
        <taxon>Tracheophyta</taxon>
        <taxon>Polypodiopsida</taxon>
        <taxon>Polypodiidae</taxon>
        <taxon>Polypodiales</taxon>
        <taxon>Pteridineae</taxon>
        <taxon>Pteridaceae</taxon>
        <taxon>Parkerioideae</taxon>
        <taxon>Ceratopteris</taxon>
    </lineage>
</organism>
<dbReference type="PROSITE" id="PS50884">
    <property type="entry name" value="ZF_DOF_2"/>
    <property type="match status" value="1"/>
</dbReference>
<evidence type="ECO:0000313" key="11">
    <source>
        <dbReference type="Proteomes" id="UP000825935"/>
    </source>
</evidence>
<dbReference type="PANTHER" id="PTHR31089:SF1">
    <property type="entry name" value="CYCLIC DOF FACTOR 3"/>
    <property type="match status" value="1"/>
</dbReference>
<gene>
    <name evidence="10" type="ORF">KP509_20G020200</name>
</gene>
<evidence type="ECO:0000256" key="3">
    <source>
        <dbReference type="ARBA" id="ARBA00022833"/>
    </source>
</evidence>
<dbReference type="PROSITE" id="PS01361">
    <property type="entry name" value="ZF_DOF_1"/>
    <property type="match status" value="1"/>
</dbReference>
<dbReference type="PANTHER" id="PTHR31089">
    <property type="entry name" value="CYCLIC DOF FACTOR 2"/>
    <property type="match status" value="1"/>
</dbReference>
<feature type="compositionally biased region" description="Low complexity" evidence="8">
    <location>
        <begin position="104"/>
        <end position="114"/>
    </location>
</feature>
<keyword evidence="6" id="KW-0804">Transcription</keyword>
<evidence type="ECO:0000256" key="1">
    <source>
        <dbReference type="ARBA" id="ARBA00022723"/>
    </source>
</evidence>
<proteinExistence type="predicted"/>
<name>A0A8T2SDM6_CERRI</name>
<keyword evidence="3" id="KW-0862">Zinc</keyword>
<dbReference type="GO" id="GO:0003700">
    <property type="term" value="F:DNA-binding transcription factor activity"/>
    <property type="evidence" value="ECO:0007669"/>
    <property type="project" value="InterPro"/>
</dbReference>
<evidence type="ECO:0000259" key="9">
    <source>
        <dbReference type="PROSITE" id="PS50884"/>
    </source>
</evidence>
<dbReference type="InterPro" id="IPR003851">
    <property type="entry name" value="Znf_Dof"/>
</dbReference>
<keyword evidence="4" id="KW-0805">Transcription regulation</keyword>
<dbReference type="Proteomes" id="UP000825935">
    <property type="component" value="Chromosome 20"/>
</dbReference>
<dbReference type="EMBL" id="CM035425">
    <property type="protein sequence ID" value="KAH7331210.1"/>
    <property type="molecule type" value="Genomic_DNA"/>
</dbReference>
<keyword evidence="1" id="KW-0479">Metal-binding</keyword>
<evidence type="ECO:0000256" key="4">
    <source>
        <dbReference type="ARBA" id="ARBA00023015"/>
    </source>
</evidence>
<evidence type="ECO:0000256" key="7">
    <source>
        <dbReference type="ARBA" id="ARBA00023242"/>
    </source>
</evidence>
<dbReference type="GO" id="GO:0003677">
    <property type="term" value="F:DNA binding"/>
    <property type="evidence" value="ECO:0007669"/>
    <property type="project" value="UniProtKB-KW"/>
</dbReference>
<feature type="region of interest" description="Disordered" evidence="8">
    <location>
        <begin position="99"/>
        <end position="131"/>
    </location>
</feature>
<feature type="domain" description="Dof-type" evidence="9">
    <location>
        <begin position="45"/>
        <end position="99"/>
    </location>
</feature>
<protein>
    <recommendedName>
        <fullName evidence="9">Dof-type domain-containing protein</fullName>
    </recommendedName>
</protein>
<evidence type="ECO:0000256" key="5">
    <source>
        <dbReference type="ARBA" id="ARBA00023125"/>
    </source>
</evidence>
<evidence type="ECO:0000313" key="10">
    <source>
        <dbReference type="EMBL" id="KAH7331210.1"/>
    </source>
</evidence>
<dbReference type="Pfam" id="PF02701">
    <property type="entry name" value="Zn_ribbon_Dof"/>
    <property type="match status" value="1"/>
</dbReference>
<dbReference type="InterPro" id="IPR045174">
    <property type="entry name" value="Dof"/>
</dbReference>
<keyword evidence="2" id="KW-0863">Zinc-finger</keyword>
<keyword evidence="5" id="KW-0238">DNA-binding</keyword>
<evidence type="ECO:0000256" key="6">
    <source>
        <dbReference type="ARBA" id="ARBA00023163"/>
    </source>
</evidence>
<evidence type="ECO:0000256" key="8">
    <source>
        <dbReference type="SAM" id="MobiDB-lite"/>
    </source>
</evidence>
<dbReference type="AlphaFoldDB" id="A0A8T2SDM6"/>
<evidence type="ECO:0000256" key="2">
    <source>
        <dbReference type="ARBA" id="ARBA00022771"/>
    </source>
</evidence>
<keyword evidence="11" id="KW-1185">Reference proteome</keyword>
<reference evidence="10" key="1">
    <citation type="submission" date="2021-08" db="EMBL/GenBank/DDBJ databases">
        <title>WGS assembly of Ceratopteris richardii.</title>
        <authorList>
            <person name="Marchant D.B."/>
            <person name="Chen G."/>
            <person name="Jenkins J."/>
            <person name="Shu S."/>
            <person name="Leebens-Mack J."/>
            <person name="Grimwood J."/>
            <person name="Schmutz J."/>
            <person name="Soltis P."/>
            <person name="Soltis D."/>
            <person name="Chen Z.-H."/>
        </authorList>
    </citation>
    <scope>NUCLEOTIDE SEQUENCE</scope>
    <source>
        <strain evidence="10">Whitten #5841</strain>
        <tissue evidence="10">Leaf</tissue>
    </source>
</reference>
<feature type="compositionally biased region" description="Polar residues" evidence="8">
    <location>
        <begin position="305"/>
        <end position="320"/>
    </location>
</feature>
<dbReference type="OrthoDB" id="1926084at2759"/>
<feature type="region of interest" description="Disordered" evidence="8">
    <location>
        <begin position="301"/>
        <end position="369"/>
    </location>
</feature>
<dbReference type="EMBL" id="CM035425">
    <property type="protein sequence ID" value="KAH7331209.1"/>
    <property type="molecule type" value="Genomic_DNA"/>
</dbReference>